<name>A0ABT2JS96_9ACTN</name>
<organism evidence="2 3">
    <name type="scientific">Streptomyces gossypii</name>
    <dbReference type="NCBI Taxonomy" id="2883101"/>
    <lineage>
        <taxon>Bacteria</taxon>
        <taxon>Bacillati</taxon>
        <taxon>Actinomycetota</taxon>
        <taxon>Actinomycetes</taxon>
        <taxon>Kitasatosporales</taxon>
        <taxon>Streptomycetaceae</taxon>
        <taxon>Streptomyces</taxon>
    </lineage>
</organism>
<evidence type="ECO:0000313" key="2">
    <source>
        <dbReference type="EMBL" id="MCT2590758.1"/>
    </source>
</evidence>
<reference evidence="2 3" key="1">
    <citation type="submission" date="2021-10" db="EMBL/GenBank/DDBJ databases">
        <title>Streptomyces gossypii sp. nov., isolated from soil collected from cotton field.</title>
        <authorList>
            <person name="Ge X."/>
            <person name="Chen X."/>
            <person name="Liu W."/>
        </authorList>
    </citation>
    <scope>NUCLEOTIDE SEQUENCE [LARGE SCALE GENOMIC DNA]</scope>
    <source>
        <strain evidence="2 3">N2-109</strain>
    </source>
</reference>
<protein>
    <submittedName>
        <fullName evidence="2">Uncharacterized protein</fullName>
    </submittedName>
</protein>
<accession>A0ABT2JS96</accession>
<dbReference type="Proteomes" id="UP001156389">
    <property type="component" value="Unassembled WGS sequence"/>
</dbReference>
<evidence type="ECO:0000256" key="1">
    <source>
        <dbReference type="SAM" id="MobiDB-lite"/>
    </source>
</evidence>
<gene>
    <name evidence="2" type="ORF">LHJ74_12695</name>
</gene>
<feature type="region of interest" description="Disordered" evidence="1">
    <location>
        <begin position="90"/>
        <end position="110"/>
    </location>
</feature>
<dbReference type="RefSeq" id="WP_260218076.1">
    <property type="nucleotide sequence ID" value="NZ_JAJAGO010000005.1"/>
</dbReference>
<dbReference type="EMBL" id="JAJAGO010000005">
    <property type="protein sequence ID" value="MCT2590758.1"/>
    <property type="molecule type" value="Genomic_DNA"/>
</dbReference>
<keyword evidence="3" id="KW-1185">Reference proteome</keyword>
<evidence type="ECO:0000313" key="3">
    <source>
        <dbReference type="Proteomes" id="UP001156389"/>
    </source>
</evidence>
<comment type="caution">
    <text evidence="2">The sequence shown here is derived from an EMBL/GenBank/DDBJ whole genome shotgun (WGS) entry which is preliminary data.</text>
</comment>
<sequence>MAETGSAPAELYVDAQVTEEQDEPLRQVLTALGYEPQVKVAPRQRNDQLTALLVLVLPLTGFLNGLGDRAAGDLYEGFRAAVRGLFRRRGSGRRVPAAPQDTDPQSENRPIVLQDPATGLQIVLDPELPDGGYQQLLTLDLSRFRQGPVRYDRDQSRWLSDLDAAQDNTPGS</sequence>
<proteinExistence type="predicted"/>